<dbReference type="InterPro" id="IPR015797">
    <property type="entry name" value="NUDIX_hydrolase-like_dom_sf"/>
</dbReference>
<dbReference type="EMBL" id="LBQB01000003">
    <property type="protein sequence ID" value="KKP69824.1"/>
    <property type="molecule type" value="Genomic_DNA"/>
</dbReference>
<dbReference type="Pfam" id="PF00293">
    <property type="entry name" value="NUDIX"/>
    <property type="match status" value="1"/>
</dbReference>
<feature type="domain" description="Nudix hydrolase" evidence="1">
    <location>
        <begin position="5"/>
        <end position="145"/>
    </location>
</feature>
<dbReference type="GO" id="GO:0016787">
    <property type="term" value="F:hydrolase activity"/>
    <property type="evidence" value="ECO:0007669"/>
    <property type="project" value="UniProtKB-KW"/>
</dbReference>
<name>A0A0G0BJZ9_UNCC3</name>
<dbReference type="Proteomes" id="UP000034581">
    <property type="component" value="Unassembled WGS sequence"/>
</dbReference>
<protein>
    <submittedName>
        <fullName evidence="2">NUDIX hydrolase</fullName>
    </submittedName>
</protein>
<proteinExistence type="predicted"/>
<evidence type="ECO:0000259" key="1">
    <source>
        <dbReference type="PROSITE" id="PS51462"/>
    </source>
</evidence>
<sequence length="153" mass="17899">MNKKIQIPGIDYIGITTPFYCNDGKGNFLLHRRSKNCRDEQRRWDLGSGQLEFGLTPEQNVLKEVFEEYGCSGTIQSQLPPHSIFRKHQGVDTHWLAIPFFVQVDPQKVKISEPTKIDEIAWFTLDNLPTPLHSGFSYTLKTYKQYFEKYKKR</sequence>
<dbReference type="InterPro" id="IPR000086">
    <property type="entry name" value="NUDIX_hydrolase_dom"/>
</dbReference>
<evidence type="ECO:0000313" key="3">
    <source>
        <dbReference type="Proteomes" id="UP000034581"/>
    </source>
</evidence>
<comment type="caution">
    <text evidence="2">The sequence shown here is derived from an EMBL/GenBank/DDBJ whole genome shotgun (WGS) entry which is preliminary data.</text>
</comment>
<dbReference type="SUPFAM" id="SSF55811">
    <property type="entry name" value="Nudix"/>
    <property type="match status" value="1"/>
</dbReference>
<dbReference type="PROSITE" id="PS51462">
    <property type="entry name" value="NUDIX"/>
    <property type="match status" value="1"/>
</dbReference>
<dbReference type="CDD" id="cd02883">
    <property type="entry name" value="NUDIX_Hydrolase"/>
    <property type="match status" value="1"/>
</dbReference>
<organism evidence="2 3">
    <name type="scientific">candidate division CPR3 bacterium GW2011_GWF2_35_18</name>
    <dbReference type="NCBI Taxonomy" id="1618350"/>
    <lineage>
        <taxon>Bacteria</taxon>
        <taxon>Bacteria division CPR3</taxon>
    </lineage>
</organism>
<gene>
    <name evidence="2" type="ORF">UR67_C0003G0103</name>
</gene>
<reference evidence="2 3" key="1">
    <citation type="journal article" date="2015" name="Nature">
        <title>rRNA introns, odd ribosomes, and small enigmatic genomes across a large radiation of phyla.</title>
        <authorList>
            <person name="Brown C.T."/>
            <person name="Hug L.A."/>
            <person name="Thomas B.C."/>
            <person name="Sharon I."/>
            <person name="Castelle C.J."/>
            <person name="Singh A."/>
            <person name="Wilkins M.J."/>
            <person name="Williams K.H."/>
            <person name="Banfield J.F."/>
        </authorList>
    </citation>
    <scope>NUCLEOTIDE SEQUENCE [LARGE SCALE GENOMIC DNA]</scope>
</reference>
<dbReference type="STRING" id="1618350.UR67_C0003G0103"/>
<dbReference type="Gene3D" id="3.90.79.10">
    <property type="entry name" value="Nucleoside Triphosphate Pyrophosphohydrolase"/>
    <property type="match status" value="1"/>
</dbReference>
<dbReference type="AlphaFoldDB" id="A0A0G0BJZ9"/>
<evidence type="ECO:0000313" key="2">
    <source>
        <dbReference type="EMBL" id="KKP69824.1"/>
    </source>
</evidence>
<keyword evidence="2" id="KW-0378">Hydrolase</keyword>
<accession>A0A0G0BJZ9</accession>